<evidence type="ECO:0000313" key="3">
    <source>
        <dbReference type="Proteomes" id="UP000829720"/>
    </source>
</evidence>
<protein>
    <submittedName>
        <fullName evidence="2">Uncharacterized protein</fullName>
    </submittedName>
</protein>
<keyword evidence="3" id="KW-1185">Reference proteome</keyword>
<gene>
    <name evidence="2" type="ORF">AGOR_G00032100</name>
</gene>
<name>A0A8T3DZI2_9TELE</name>
<comment type="caution">
    <text evidence="2">The sequence shown here is derived from an EMBL/GenBank/DDBJ whole genome shotgun (WGS) entry which is preliminary data.</text>
</comment>
<proteinExistence type="predicted"/>
<dbReference type="EMBL" id="JAERUA010000003">
    <property type="protein sequence ID" value="KAI1901224.1"/>
    <property type="molecule type" value="Genomic_DNA"/>
</dbReference>
<reference evidence="2" key="1">
    <citation type="submission" date="2021-01" db="EMBL/GenBank/DDBJ databases">
        <authorList>
            <person name="Zahm M."/>
            <person name="Roques C."/>
            <person name="Cabau C."/>
            <person name="Klopp C."/>
            <person name="Donnadieu C."/>
            <person name="Jouanno E."/>
            <person name="Lampietro C."/>
            <person name="Louis A."/>
            <person name="Herpin A."/>
            <person name="Echchiki A."/>
            <person name="Berthelot C."/>
            <person name="Parey E."/>
            <person name="Roest-Crollius H."/>
            <person name="Braasch I."/>
            <person name="Postlethwait J."/>
            <person name="Bobe J."/>
            <person name="Montfort J."/>
            <person name="Bouchez O."/>
            <person name="Begum T."/>
            <person name="Mejri S."/>
            <person name="Adams A."/>
            <person name="Chen W.-J."/>
            <person name="Guiguen Y."/>
        </authorList>
    </citation>
    <scope>NUCLEOTIDE SEQUENCE</scope>
    <source>
        <tissue evidence="2">Blood</tissue>
    </source>
</reference>
<dbReference type="AlphaFoldDB" id="A0A8T3DZI2"/>
<feature type="region of interest" description="Disordered" evidence="1">
    <location>
        <begin position="1"/>
        <end position="103"/>
    </location>
</feature>
<dbReference type="Proteomes" id="UP000829720">
    <property type="component" value="Unassembled WGS sequence"/>
</dbReference>
<evidence type="ECO:0000313" key="2">
    <source>
        <dbReference type="EMBL" id="KAI1901224.1"/>
    </source>
</evidence>
<organism evidence="2 3">
    <name type="scientific">Albula goreensis</name>
    <dbReference type="NCBI Taxonomy" id="1534307"/>
    <lineage>
        <taxon>Eukaryota</taxon>
        <taxon>Metazoa</taxon>
        <taxon>Chordata</taxon>
        <taxon>Craniata</taxon>
        <taxon>Vertebrata</taxon>
        <taxon>Euteleostomi</taxon>
        <taxon>Actinopterygii</taxon>
        <taxon>Neopterygii</taxon>
        <taxon>Teleostei</taxon>
        <taxon>Albuliformes</taxon>
        <taxon>Albulidae</taxon>
        <taxon>Albula</taxon>
    </lineage>
</organism>
<sequence>MALENSVFAARPESLSLPVSEKRAGPEEEQADPVASAGSIDTSEELGRVVTTDTAVLPQPPANRSFQSKLAAREAQAAARPLRKKNPGSQQREGQIRLGAEPA</sequence>
<accession>A0A8T3DZI2</accession>
<evidence type="ECO:0000256" key="1">
    <source>
        <dbReference type="SAM" id="MobiDB-lite"/>
    </source>
</evidence>